<accession>A0A2U1ZW81</accession>
<dbReference type="RefSeq" id="WP_109229619.1">
    <property type="nucleotide sequence ID" value="NZ_PYHR01000002.1"/>
</dbReference>
<proteinExistence type="predicted"/>
<feature type="chain" id="PRO_5015756947" description="Lipoprotein" evidence="1">
    <location>
        <begin position="36"/>
        <end position="172"/>
    </location>
</feature>
<organism evidence="2 3">
    <name type="scientific">Serinibacter arcticus</name>
    <dbReference type="NCBI Taxonomy" id="1655435"/>
    <lineage>
        <taxon>Bacteria</taxon>
        <taxon>Bacillati</taxon>
        <taxon>Actinomycetota</taxon>
        <taxon>Actinomycetes</taxon>
        <taxon>Micrococcales</taxon>
        <taxon>Beutenbergiaceae</taxon>
        <taxon>Serinibacter</taxon>
    </lineage>
</organism>
<dbReference type="EMBL" id="PYHR01000002">
    <property type="protein sequence ID" value="PWD51238.1"/>
    <property type="molecule type" value="Genomic_DNA"/>
</dbReference>
<dbReference type="Proteomes" id="UP000245166">
    <property type="component" value="Unassembled WGS sequence"/>
</dbReference>
<reference evidence="2 3" key="1">
    <citation type="submission" date="2018-03" db="EMBL/GenBank/DDBJ databases">
        <title>Genome assembly of novel Miniimonas species PCH200.</title>
        <authorList>
            <person name="Thakur V."/>
            <person name="Kumar V."/>
            <person name="Singh D."/>
        </authorList>
    </citation>
    <scope>NUCLEOTIDE SEQUENCE [LARGE SCALE GENOMIC DNA]</scope>
    <source>
        <strain evidence="2 3">PCH200</strain>
    </source>
</reference>
<keyword evidence="1" id="KW-0732">Signal</keyword>
<name>A0A2U1ZW81_9MICO</name>
<comment type="caution">
    <text evidence="2">The sequence shown here is derived from an EMBL/GenBank/DDBJ whole genome shotgun (WGS) entry which is preliminary data.</text>
</comment>
<feature type="signal peptide" evidence="1">
    <location>
        <begin position="1"/>
        <end position="35"/>
    </location>
</feature>
<evidence type="ECO:0000256" key="1">
    <source>
        <dbReference type="SAM" id="SignalP"/>
    </source>
</evidence>
<dbReference type="OrthoDB" id="5147979at2"/>
<keyword evidence="3" id="KW-1185">Reference proteome</keyword>
<protein>
    <recommendedName>
        <fullName evidence="4">Lipoprotein</fullName>
    </recommendedName>
</protein>
<evidence type="ECO:0000313" key="2">
    <source>
        <dbReference type="EMBL" id="PWD51238.1"/>
    </source>
</evidence>
<evidence type="ECO:0000313" key="3">
    <source>
        <dbReference type="Proteomes" id="UP000245166"/>
    </source>
</evidence>
<sequence>MPRSPSRFHARHPARPLAVALAALIALTACTPSEAPVDDQTRSSVAATTQRYAESVAAQLGTSSQVQQEEWADCTDAATGEVTGEQYIYNVRVDLDGEETFEQLSQRLRDHFEGEGWTWVEPTGSLPRVRLSHEGYNIGTTLEVERGYATVGVGAGCLGSLEDVPEQDRATS</sequence>
<dbReference type="AlphaFoldDB" id="A0A2U1ZW81"/>
<evidence type="ECO:0008006" key="4">
    <source>
        <dbReference type="Google" id="ProtNLM"/>
    </source>
</evidence>
<dbReference type="PROSITE" id="PS51257">
    <property type="entry name" value="PROKAR_LIPOPROTEIN"/>
    <property type="match status" value="1"/>
</dbReference>
<gene>
    <name evidence="2" type="ORF">C8046_11815</name>
</gene>